<dbReference type="SUPFAM" id="SSF50814">
    <property type="entry name" value="Lipocalins"/>
    <property type="match status" value="3"/>
</dbReference>
<dbReference type="GO" id="GO:0005501">
    <property type="term" value="F:retinoid binding"/>
    <property type="evidence" value="ECO:0007669"/>
    <property type="project" value="InterPro"/>
</dbReference>
<dbReference type="InterPro" id="IPR002449">
    <property type="entry name" value="Retinol-bd/Purpurin"/>
</dbReference>
<evidence type="ECO:0000313" key="4">
    <source>
        <dbReference type="WBParaSite" id="MBELARI_LOCUS19331"/>
    </source>
</evidence>
<organism evidence="3 4">
    <name type="scientific">Mesorhabditis belari</name>
    <dbReference type="NCBI Taxonomy" id="2138241"/>
    <lineage>
        <taxon>Eukaryota</taxon>
        <taxon>Metazoa</taxon>
        <taxon>Ecdysozoa</taxon>
        <taxon>Nematoda</taxon>
        <taxon>Chromadorea</taxon>
        <taxon>Rhabditida</taxon>
        <taxon>Rhabditina</taxon>
        <taxon>Rhabditomorpha</taxon>
        <taxon>Rhabditoidea</taxon>
        <taxon>Rhabditidae</taxon>
        <taxon>Mesorhabditinae</taxon>
        <taxon>Mesorhabditis</taxon>
    </lineage>
</organism>
<dbReference type="PANTHER" id="PTHR11873">
    <property type="entry name" value="RETINOL-BINDING PROTEIN 4"/>
    <property type="match status" value="1"/>
</dbReference>
<name>A0AAF3EYP7_9BILA</name>
<keyword evidence="2" id="KW-0732">Signal</keyword>
<feature type="region of interest" description="Disordered" evidence="1">
    <location>
        <begin position="297"/>
        <end position="331"/>
    </location>
</feature>
<evidence type="ECO:0000256" key="2">
    <source>
        <dbReference type="SAM" id="SignalP"/>
    </source>
</evidence>
<dbReference type="Proteomes" id="UP000887575">
    <property type="component" value="Unassembled WGS sequence"/>
</dbReference>
<evidence type="ECO:0000313" key="3">
    <source>
        <dbReference type="Proteomes" id="UP000887575"/>
    </source>
</evidence>
<dbReference type="WBParaSite" id="MBELARI_LOCUS19331">
    <property type="protein sequence ID" value="MBELARI_LOCUS19331"/>
    <property type="gene ID" value="MBELARI_LOCUS19331"/>
</dbReference>
<dbReference type="GO" id="GO:0034632">
    <property type="term" value="F:retinol transmembrane transporter activity"/>
    <property type="evidence" value="ECO:0007669"/>
    <property type="project" value="InterPro"/>
</dbReference>
<accession>A0AAF3EYP7</accession>
<evidence type="ECO:0000256" key="1">
    <source>
        <dbReference type="SAM" id="MobiDB-lite"/>
    </source>
</evidence>
<protein>
    <submittedName>
        <fullName evidence="4">Uncharacterized protein</fullName>
    </submittedName>
</protein>
<feature type="compositionally biased region" description="Basic and acidic residues" evidence="1">
    <location>
        <begin position="304"/>
        <end position="314"/>
    </location>
</feature>
<reference evidence="4" key="1">
    <citation type="submission" date="2024-02" db="UniProtKB">
        <authorList>
            <consortium name="WormBaseParasite"/>
        </authorList>
    </citation>
    <scope>IDENTIFICATION</scope>
</reference>
<sequence>MKTRLFLWSQTFTFFVILYCFAPISAQIPVQQLQPAQCIREIREDVCPQREGFDGDCEEKCLRDHPLRIASGCYLRNTGTLLSFFGIRSFICRCELPASFCDPSLAGVDPMRRAFSLRAIQEHSLIRGLPERTICHPDTSLICANSFSPNDCGWGRPTGQWYLATPKSAQLPFAPGEAPNGPYLIGSQGTGGDGRLVLETCGGLCSKGEVKMGLRVWRPPWVTAELCFRDNDSLLCAPILIINGKPVNEVLPQTDRFMVMIRFSNMSNSDVIFVDDVRLEFSACDLPRLSRTEIQIPRAFPPQREPREDGDEHGGQMISGTSSRDQDPRKRAFGESRICVGGECPSVPEDRESLLDRTCIGRSAPYKCQAKCRTPEDDGSQARCIKQKEYPFSRRCVCEPRRSPQAHLPAEEEEEEEDNSEKMEHLIHRQVIDESGEIPQETEDQFELNKIVDNEEGEKQNSETWPVPHLITPEDVCVEEGDIGCQHYCNLHSVNGTGICSAAPQPFCRCVTCTNSVCDFEKGRVCGWTDLHLVSTQFNNISIASKKDNDNRYALTRMQPKSYSGLIRKGLTDGPIMLTVDVFPSEELQVRICVDSLSRCQNQMVSGRAWNRVTARIKVTRTDKIFLLFNNSDVNLKTVAIDNISIQISPCVVNISNLNLEPKHYNGSWFVVARKAPIGRDYLPANSTSSLLRLLVNDEGNLNMTEYHSINGTCMPPLHGFWRRQANGYLMEMRTETGQLLQLEVRAIFHELSGENNEEMNMVLYGCRVRDSSGDCQPGEQLISILSNSRHPQTLQLFKSAKHIEDFACTDILQLHKMDTYTDCGKKMQIFNNISCRHAKIWENDEYVDVECRVENLEQSGVSITKFFDEPRMLTVIAYIDPILENEQIAHVSCLYDSKTHAKCHWLRQRSCFPADLIQEFEGDKKLKIASRFTKVNGSEVEIDLSGMVVWQNGDEYITMQCLLVSSVDGSCDQHRVYVWSDEDLMDQPTIREIYRALQNVCVDPTELIFLNTFHECTDQPKNIIETPEIECGPLPNWSPLNTSLLHGVWYVAADLNADPKIFLQSAVFEFIPKEENSNEISLRYYVQKESDRECVGPGEGHIRLLPNGTLSISISYIYRQVPKYRNKLNFTQQILYLDNQRAVLYWCFKRASNGTCLQYDIDVLIRSRFFSYNDFTLIQPYLQKACVPYNRLRWFDLHSSCGYEMSASTKLRRDMVTLSHSEVLDILTNVQEPQCEVRKIKGQRAPLQTLEKGGTWFLMAQFDQMSRDTYAAVFRLHTIEEKTAVVRMHQSAAIPGEDRQCFERIIAVKEHNVDNDYSYELRFDAAKKNSTSFIFRFLFFNRNVAVLYSCLNYKEDGHCKENAVYVISRHESIDHAELTVLEKVAKTVCIDPAKLFHTATHDVCVYEHYRVLLPPQCASVVETPKTEFVRLTDFSYKSDYAKLHLYAVASSLQNEYPFSLIYKKENIFTKITEIDGSCVISDVEVFVLPTNRHLFRIGNDTVLVDPVARQDEVILKKAQLSSTNLPCLHTIDYQKTTCSAVTPPKCQSSPPLSAAEGLLGEWLLFASDPYIVANSRCKVTNDPNNDDVHIFTCSTESWKFECERVVVSRFTVDAWGGYKFESDVPAIHENFEIFPKGNVSLTPNRLLFFRDEPLLGRSWSVWVRPEFSLPSSSISPSEPSFNIPHELNEFCVWPTYPQISTMDFLC</sequence>
<dbReference type="InterPro" id="IPR012674">
    <property type="entry name" value="Calycin"/>
</dbReference>
<dbReference type="PANTHER" id="PTHR11873:SF0">
    <property type="entry name" value="LIPOCALIN-RELATED PROTEIN"/>
    <property type="match status" value="1"/>
</dbReference>
<proteinExistence type="predicted"/>
<dbReference type="Gene3D" id="2.40.128.20">
    <property type="match status" value="1"/>
</dbReference>
<feature type="chain" id="PRO_5042032220" evidence="2">
    <location>
        <begin position="27"/>
        <end position="1707"/>
    </location>
</feature>
<keyword evidence="3" id="KW-1185">Reference proteome</keyword>
<feature type="signal peptide" evidence="2">
    <location>
        <begin position="1"/>
        <end position="26"/>
    </location>
</feature>